<organism evidence="1 2">
    <name type="scientific">Kushneria aurantia</name>
    <dbReference type="NCBI Taxonomy" id="504092"/>
    <lineage>
        <taxon>Bacteria</taxon>
        <taxon>Pseudomonadati</taxon>
        <taxon>Pseudomonadota</taxon>
        <taxon>Gammaproteobacteria</taxon>
        <taxon>Oceanospirillales</taxon>
        <taxon>Halomonadaceae</taxon>
        <taxon>Kushneria</taxon>
    </lineage>
</organism>
<keyword evidence="2" id="KW-1185">Reference proteome</keyword>
<accession>A0ABV6G6R3</accession>
<name>A0ABV6G6R3_9GAMM</name>
<reference evidence="1 2" key="1">
    <citation type="submission" date="2024-09" db="EMBL/GenBank/DDBJ databases">
        <authorList>
            <person name="Sun Q."/>
            <person name="Mori K."/>
        </authorList>
    </citation>
    <scope>NUCLEOTIDE SEQUENCE [LARGE SCALE GENOMIC DNA]</scope>
    <source>
        <strain evidence="1 2">CCM 7415</strain>
    </source>
</reference>
<evidence type="ECO:0000313" key="1">
    <source>
        <dbReference type="EMBL" id="MFC0269357.1"/>
    </source>
</evidence>
<dbReference type="EMBL" id="JBHLVX010000058">
    <property type="protein sequence ID" value="MFC0269357.1"/>
    <property type="molecule type" value="Genomic_DNA"/>
</dbReference>
<gene>
    <name evidence="1" type="ORF">ACFFHW_15415</name>
</gene>
<dbReference type="Proteomes" id="UP001589814">
    <property type="component" value="Unassembled WGS sequence"/>
</dbReference>
<sequence>MTDTSVLEIVELDDGRFVLRSADGEEGEPLASISFSSQTLEMLRHHRFDVAREMLDHLIERSLLGNDGDREESVPAAIH</sequence>
<dbReference type="RefSeq" id="WP_019951598.1">
    <property type="nucleotide sequence ID" value="NZ_JBHLVX010000058.1"/>
</dbReference>
<comment type="caution">
    <text evidence="1">The sequence shown here is derived from an EMBL/GenBank/DDBJ whole genome shotgun (WGS) entry which is preliminary data.</text>
</comment>
<protein>
    <submittedName>
        <fullName evidence="1">Uncharacterized protein</fullName>
    </submittedName>
</protein>
<proteinExistence type="predicted"/>
<evidence type="ECO:0000313" key="2">
    <source>
        <dbReference type="Proteomes" id="UP001589814"/>
    </source>
</evidence>